<dbReference type="InterPro" id="IPR011663">
    <property type="entry name" value="UTRA"/>
</dbReference>
<organism evidence="5 6">
    <name type="scientific">Lysinibacillus piscis</name>
    <dbReference type="NCBI Taxonomy" id="2518931"/>
    <lineage>
        <taxon>Bacteria</taxon>
        <taxon>Bacillati</taxon>
        <taxon>Bacillota</taxon>
        <taxon>Bacilli</taxon>
        <taxon>Bacillales</taxon>
        <taxon>Bacillaceae</taxon>
        <taxon>Lysinibacillus</taxon>
    </lineage>
</organism>
<sequence>MNKLSDTKGSPTFLYEEVMAHIRELIKKQNLHAGARIPNEAELCDILDVSRITIRRAIKELIAEGVLEVVRGKGTFVKASKTQLHLLNLKGFTEGLSAEERNIQKTIISKKRVDNPEIGVKHFAGRYSEFIELVRKVYDGDGYLSLDYAYLPTELYPNIEGKIDDQTSTFRVMKTEYHVKFAKVKKEIEYTLPTLEICEHLEINKISPVVRVKKVIYNDQNEPVHYSNYYLTASRVKFYIEAEYTD</sequence>
<accession>A0ABQ5NP15</accession>
<dbReference type="CDD" id="cd07377">
    <property type="entry name" value="WHTH_GntR"/>
    <property type="match status" value="1"/>
</dbReference>
<dbReference type="PROSITE" id="PS50949">
    <property type="entry name" value="HTH_GNTR"/>
    <property type="match status" value="1"/>
</dbReference>
<evidence type="ECO:0000256" key="1">
    <source>
        <dbReference type="ARBA" id="ARBA00023015"/>
    </source>
</evidence>
<dbReference type="SMART" id="SM00345">
    <property type="entry name" value="HTH_GNTR"/>
    <property type="match status" value="1"/>
</dbReference>
<dbReference type="Proteomes" id="UP001065593">
    <property type="component" value="Unassembled WGS sequence"/>
</dbReference>
<keyword evidence="1" id="KW-0805">Transcription regulation</keyword>
<evidence type="ECO:0000313" key="5">
    <source>
        <dbReference type="EMBL" id="GLC90100.1"/>
    </source>
</evidence>
<dbReference type="InterPro" id="IPR036388">
    <property type="entry name" value="WH-like_DNA-bd_sf"/>
</dbReference>
<dbReference type="InterPro" id="IPR028978">
    <property type="entry name" value="Chorismate_lyase_/UTRA_dom_sf"/>
</dbReference>
<gene>
    <name evidence="5" type="primary">frlR</name>
    <name evidence="5" type="ORF">LYSBPC_32270</name>
</gene>
<dbReference type="Pfam" id="PF00392">
    <property type="entry name" value="GntR"/>
    <property type="match status" value="1"/>
</dbReference>
<dbReference type="PANTHER" id="PTHR44846:SF1">
    <property type="entry name" value="MANNOSYL-D-GLYCERATE TRANSPORT_METABOLISM SYSTEM REPRESSOR MNGR-RELATED"/>
    <property type="match status" value="1"/>
</dbReference>
<protein>
    <submittedName>
        <fullName evidence="5">HTH-type transcriptional regulator FrlR</fullName>
    </submittedName>
</protein>
<keyword evidence="3" id="KW-0804">Transcription</keyword>
<dbReference type="SUPFAM" id="SSF64288">
    <property type="entry name" value="Chorismate lyase-like"/>
    <property type="match status" value="1"/>
</dbReference>
<dbReference type="Gene3D" id="1.10.10.10">
    <property type="entry name" value="Winged helix-like DNA-binding domain superfamily/Winged helix DNA-binding domain"/>
    <property type="match status" value="1"/>
</dbReference>
<dbReference type="Pfam" id="PF07702">
    <property type="entry name" value="UTRA"/>
    <property type="match status" value="1"/>
</dbReference>
<keyword evidence="6" id="KW-1185">Reference proteome</keyword>
<dbReference type="PANTHER" id="PTHR44846">
    <property type="entry name" value="MANNOSYL-D-GLYCERATE TRANSPORT/METABOLISM SYSTEM REPRESSOR MNGR-RELATED"/>
    <property type="match status" value="1"/>
</dbReference>
<dbReference type="InterPro" id="IPR036390">
    <property type="entry name" value="WH_DNA-bd_sf"/>
</dbReference>
<name>A0ABQ5NP15_9BACI</name>
<dbReference type="EMBL" id="BRZA01000005">
    <property type="protein sequence ID" value="GLC90100.1"/>
    <property type="molecule type" value="Genomic_DNA"/>
</dbReference>
<dbReference type="SMART" id="SM00866">
    <property type="entry name" value="UTRA"/>
    <property type="match status" value="1"/>
</dbReference>
<evidence type="ECO:0000259" key="4">
    <source>
        <dbReference type="PROSITE" id="PS50949"/>
    </source>
</evidence>
<dbReference type="InterPro" id="IPR000524">
    <property type="entry name" value="Tscrpt_reg_HTH_GntR"/>
</dbReference>
<keyword evidence="2" id="KW-0238">DNA-binding</keyword>
<dbReference type="PRINTS" id="PR00035">
    <property type="entry name" value="HTHGNTR"/>
</dbReference>
<feature type="domain" description="HTH gntR-type" evidence="4">
    <location>
        <begin position="12"/>
        <end position="80"/>
    </location>
</feature>
<dbReference type="InterPro" id="IPR050679">
    <property type="entry name" value="Bact_HTH_transcr_reg"/>
</dbReference>
<dbReference type="Gene3D" id="3.40.1410.10">
    <property type="entry name" value="Chorismate lyase-like"/>
    <property type="match status" value="1"/>
</dbReference>
<reference evidence="5" key="1">
    <citation type="submission" date="2022-08" db="EMBL/GenBank/DDBJ databases">
        <title>Draft genome sequence of Lysinibacillus sp. strain KH24.</title>
        <authorList>
            <person name="Kanbe H."/>
            <person name="Itoh H."/>
        </authorList>
    </citation>
    <scope>NUCLEOTIDE SEQUENCE</scope>
    <source>
        <strain evidence="5">KH24</strain>
    </source>
</reference>
<dbReference type="RefSeq" id="WP_264990018.1">
    <property type="nucleotide sequence ID" value="NZ_BRZA01000005.1"/>
</dbReference>
<proteinExistence type="predicted"/>
<evidence type="ECO:0000256" key="3">
    <source>
        <dbReference type="ARBA" id="ARBA00023163"/>
    </source>
</evidence>
<dbReference type="SUPFAM" id="SSF46785">
    <property type="entry name" value="Winged helix' DNA-binding domain"/>
    <property type="match status" value="1"/>
</dbReference>
<evidence type="ECO:0000256" key="2">
    <source>
        <dbReference type="ARBA" id="ARBA00023125"/>
    </source>
</evidence>
<comment type="caution">
    <text evidence="5">The sequence shown here is derived from an EMBL/GenBank/DDBJ whole genome shotgun (WGS) entry which is preliminary data.</text>
</comment>
<evidence type="ECO:0000313" key="6">
    <source>
        <dbReference type="Proteomes" id="UP001065593"/>
    </source>
</evidence>